<evidence type="ECO:0000259" key="2">
    <source>
        <dbReference type="PROSITE" id="PS00282"/>
    </source>
</evidence>
<accession>A0A8B6G3Y5</accession>
<dbReference type="Proteomes" id="UP000596742">
    <property type="component" value="Unassembled WGS sequence"/>
</dbReference>
<dbReference type="Pfam" id="PF20209">
    <property type="entry name" value="DUF6570"/>
    <property type="match status" value="1"/>
</dbReference>
<dbReference type="EMBL" id="UYJE01007825">
    <property type="protein sequence ID" value="VDI58300.1"/>
    <property type="molecule type" value="Genomic_DNA"/>
</dbReference>
<feature type="compositionally biased region" description="Acidic residues" evidence="1">
    <location>
        <begin position="381"/>
        <end position="401"/>
    </location>
</feature>
<dbReference type="AlphaFoldDB" id="A0A8B6G3Y5"/>
<name>A0A8B6G3Y5_MYTGA</name>
<evidence type="ECO:0000313" key="3">
    <source>
        <dbReference type="EMBL" id="VDI58300.1"/>
    </source>
</evidence>
<keyword evidence="4" id="KW-1185">Reference proteome</keyword>
<feature type="region of interest" description="Disordered" evidence="1">
    <location>
        <begin position="93"/>
        <end position="140"/>
    </location>
</feature>
<proteinExistence type="predicted"/>
<sequence length="464" mass="53873">MDVQTKFHYKIINKKRKQDVRENMDQQTKSHLRKKDKTRKLDERENMVEQTKLHHKIINKKRKQEVRENMDGQTKSHIRKKDKTRKLNELINMDEQAKLFHRKKDKSKKLNERENMDENDLNKRRLLDKRHNASQRASRTADTDAVIHTFQQSIKTGPTFICTVCHRLMYKECVTMFNENNYKACDEDLLKKCNTGKTNYNGECYICNTCSWNLKRNKLPAQAVANCLQLDPIPEQLKDLSNLECTFISTRLAFMKILALPRGKQKAIHGCVVNVPVNPEETCSVLPHLPSSSSCITVKLKRKIEYRGHVIQQSVRAWKVLQALYYLKSFSKNPHYDDIVINENWQDESSNDNGELWDALTLNAQPNSQAVHVLPSTEGRDESDDVNPKDDDDTDNDELEDRSELTGLSYDTCLQPKDMSADKDFLLNITPGEGKKPTGMFADKHNEEMTFPAFFPTESFGFDR</sequence>
<protein>
    <recommendedName>
        <fullName evidence="2">Kazal-like domain-containing protein</fullName>
    </recommendedName>
</protein>
<feature type="domain" description="Kazal-like" evidence="2">
    <location>
        <begin position="185"/>
        <end position="207"/>
    </location>
</feature>
<feature type="region of interest" description="Disordered" evidence="1">
    <location>
        <begin position="375"/>
        <end position="410"/>
    </location>
</feature>
<dbReference type="InterPro" id="IPR002350">
    <property type="entry name" value="Kazal_dom"/>
</dbReference>
<feature type="region of interest" description="Disordered" evidence="1">
    <location>
        <begin position="63"/>
        <end position="82"/>
    </location>
</feature>
<feature type="compositionally biased region" description="Basic and acidic residues" evidence="1">
    <location>
        <begin position="108"/>
        <end position="131"/>
    </location>
</feature>
<evidence type="ECO:0000313" key="4">
    <source>
        <dbReference type="Proteomes" id="UP000596742"/>
    </source>
</evidence>
<feature type="region of interest" description="Disordered" evidence="1">
    <location>
        <begin position="17"/>
        <end position="44"/>
    </location>
</feature>
<gene>
    <name evidence="3" type="ORF">MGAL_10B001174</name>
</gene>
<dbReference type="InterPro" id="IPR046700">
    <property type="entry name" value="DUF6570"/>
</dbReference>
<dbReference type="OrthoDB" id="6157032at2759"/>
<reference evidence="3" key="1">
    <citation type="submission" date="2018-11" db="EMBL/GenBank/DDBJ databases">
        <authorList>
            <person name="Alioto T."/>
            <person name="Alioto T."/>
        </authorList>
    </citation>
    <scope>NUCLEOTIDE SEQUENCE</scope>
</reference>
<evidence type="ECO:0000256" key="1">
    <source>
        <dbReference type="SAM" id="MobiDB-lite"/>
    </source>
</evidence>
<organism evidence="3 4">
    <name type="scientific">Mytilus galloprovincialis</name>
    <name type="common">Mediterranean mussel</name>
    <dbReference type="NCBI Taxonomy" id="29158"/>
    <lineage>
        <taxon>Eukaryota</taxon>
        <taxon>Metazoa</taxon>
        <taxon>Spiralia</taxon>
        <taxon>Lophotrochozoa</taxon>
        <taxon>Mollusca</taxon>
        <taxon>Bivalvia</taxon>
        <taxon>Autobranchia</taxon>
        <taxon>Pteriomorphia</taxon>
        <taxon>Mytilida</taxon>
        <taxon>Mytiloidea</taxon>
        <taxon>Mytilidae</taxon>
        <taxon>Mytilinae</taxon>
        <taxon>Mytilus</taxon>
    </lineage>
</organism>
<comment type="caution">
    <text evidence="3">The sequence shown here is derived from an EMBL/GenBank/DDBJ whole genome shotgun (WGS) entry which is preliminary data.</text>
</comment>
<dbReference type="PROSITE" id="PS00282">
    <property type="entry name" value="KAZAL_1"/>
    <property type="match status" value="1"/>
</dbReference>